<dbReference type="GO" id="GO:0005975">
    <property type="term" value="P:carbohydrate metabolic process"/>
    <property type="evidence" value="ECO:0007669"/>
    <property type="project" value="InterPro"/>
</dbReference>
<dbReference type="InterPro" id="IPR008928">
    <property type="entry name" value="6-hairpin_glycosidase_sf"/>
</dbReference>
<dbReference type="PANTHER" id="PTHR42899:SF1">
    <property type="entry name" value="SPERMATOGENESIS-ASSOCIATED PROTEIN 20"/>
    <property type="match status" value="1"/>
</dbReference>
<feature type="domain" description="Spermatogenesis-associated protein 20-like TRX" evidence="2">
    <location>
        <begin position="23"/>
        <end position="176"/>
    </location>
</feature>
<dbReference type="InterPro" id="IPR024705">
    <property type="entry name" value="Ssp411"/>
</dbReference>
<comment type="caution">
    <text evidence="3">The sequence shown here is derived from an EMBL/GenBank/DDBJ whole genome shotgun (WGS) entry which is preliminary data.</text>
</comment>
<accession>A0A831RP06</accession>
<keyword evidence="1" id="KW-0732">Signal</keyword>
<dbReference type="PIRSF" id="PIRSF006402">
    <property type="entry name" value="UCP006402_thioredoxin"/>
    <property type="match status" value="1"/>
</dbReference>
<dbReference type="PANTHER" id="PTHR42899">
    <property type="entry name" value="SPERMATOGENESIS-ASSOCIATED PROTEIN 20"/>
    <property type="match status" value="1"/>
</dbReference>
<dbReference type="Proteomes" id="UP000886251">
    <property type="component" value="Unassembled WGS sequence"/>
</dbReference>
<evidence type="ECO:0000259" key="2">
    <source>
        <dbReference type="Pfam" id="PF03190"/>
    </source>
</evidence>
<organism evidence="3">
    <name type="scientific">Sedimenticola thiotaurini</name>
    <dbReference type="NCBI Taxonomy" id="1543721"/>
    <lineage>
        <taxon>Bacteria</taxon>
        <taxon>Pseudomonadati</taxon>
        <taxon>Pseudomonadota</taxon>
        <taxon>Gammaproteobacteria</taxon>
        <taxon>Chromatiales</taxon>
        <taxon>Sedimenticolaceae</taxon>
        <taxon>Sedimenticola</taxon>
    </lineage>
</organism>
<evidence type="ECO:0000313" key="3">
    <source>
        <dbReference type="EMBL" id="HEB96491.1"/>
    </source>
</evidence>
<dbReference type="Pfam" id="PF03190">
    <property type="entry name" value="Thioredox_DsbH"/>
    <property type="match status" value="1"/>
</dbReference>
<evidence type="ECO:0000256" key="1">
    <source>
        <dbReference type="SAM" id="SignalP"/>
    </source>
</evidence>
<feature type="chain" id="PRO_5032464263" evidence="1">
    <location>
        <begin position="19"/>
        <end position="619"/>
    </location>
</feature>
<dbReference type="SUPFAM" id="SSF52833">
    <property type="entry name" value="Thioredoxin-like"/>
    <property type="match status" value="1"/>
</dbReference>
<dbReference type="Gene3D" id="3.40.30.10">
    <property type="entry name" value="Glutaredoxin"/>
    <property type="match status" value="1"/>
</dbReference>
<name>A0A831RP06_9GAMM</name>
<dbReference type="SUPFAM" id="SSF48208">
    <property type="entry name" value="Six-hairpin glycosidases"/>
    <property type="match status" value="1"/>
</dbReference>
<dbReference type="EMBL" id="DRKP01000098">
    <property type="protein sequence ID" value="HEB96491.1"/>
    <property type="molecule type" value="Genomic_DNA"/>
</dbReference>
<dbReference type="InterPro" id="IPR004879">
    <property type="entry name" value="Ssp411-like_TRX"/>
</dbReference>
<dbReference type="AlphaFoldDB" id="A0A831RP06"/>
<dbReference type="InterPro" id="IPR036249">
    <property type="entry name" value="Thioredoxin-like_sf"/>
</dbReference>
<sequence>MSRILLFLLCLAIVPASGAEPVNQLKGHPSPYLAMHGDDPVQWQRWGPEALERARRENKLLYISSGYFACHWCHVMQRESYRDAAVADLLNRFFVPVKVDRELQPALDAHLVGFVERTRGQAGWPLNVFLTPEGYPLVGLTYAPRDRFLQLLQRLQLLWQAKADELKRTAREAAGALGREPPEATPLDRVDGELLQDRLVTAALALGDDLEGGFGRQSRFPMAPQWSVLLQRQQARPNRALGHLIVLTLDQMAGQGMRDHLGGGFFRYTIDPSWQVPHYEKMLYSQALLSRLYLQAAEVLQKPRYREVARDTLDFALGELRGDGGGFIASLSAVDPDNREGGGYLWTEAQLTAVLEGEELEFARRRWRLQGPPNTGDGWLPVDHESLEDLVEGLERPVAELQRLERQVRRKLLQARAPRAHPRDTKQLAAWNGLMLSALVDGAQRLGEPRYRDAARGVRDFLVERLWDGERLYRARDGGRAIGQAALEDYVYVARGLRDWAGYSGSKADRELARQLMKRAWQLFFAADGWRRSDDLLIPGLAPEPALSDGPLPSPAAMLIAMSREEGLGERPRRALEISYRTVLENGIWYATQAEQLIEAAAGGRRQRDAGREVSAAAE</sequence>
<gene>
    <name evidence="3" type="ORF">ENI96_08680</name>
</gene>
<reference evidence="3" key="1">
    <citation type="journal article" date="2020" name="mSystems">
        <title>Genome- and Community-Level Interaction Insights into Carbon Utilization and Element Cycling Functions of Hydrothermarchaeota in Hydrothermal Sediment.</title>
        <authorList>
            <person name="Zhou Z."/>
            <person name="Liu Y."/>
            <person name="Xu W."/>
            <person name="Pan J."/>
            <person name="Luo Z.H."/>
            <person name="Li M."/>
        </authorList>
    </citation>
    <scope>NUCLEOTIDE SEQUENCE [LARGE SCALE GENOMIC DNA]</scope>
    <source>
        <strain evidence="3">HyVt-443</strain>
    </source>
</reference>
<proteinExistence type="predicted"/>
<feature type="signal peptide" evidence="1">
    <location>
        <begin position="1"/>
        <end position="18"/>
    </location>
</feature>
<protein>
    <submittedName>
        <fullName evidence="3">Thioredoxin domain-containing protein</fullName>
    </submittedName>
</protein>